<dbReference type="InterPro" id="IPR050951">
    <property type="entry name" value="Retrovirus_Pol_polyprotein"/>
</dbReference>
<dbReference type="PANTHER" id="PTHR37984">
    <property type="entry name" value="PROTEIN CBG26694"/>
    <property type="match status" value="1"/>
</dbReference>
<organism evidence="1 2">
    <name type="scientific">Trichinella britovi</name>
    <name type="common">Parasitic roundworm</name>
    <dbReference type="NCBI Taxonomy" id="45882"/>
    <lineage>
        <taxon>Eukaryota</taxon>
        <taxon>Metazoa</taxon>
        <taxon>Ecdysozoa</taxon>
        <taxon>Nematoda</taxon>
        <taxon>Enoplea</taxon>
        <taxon>Dorylaimia</taxon>
        <taxon>Trichinellida</taxon>
        <taxon>Trichinellidae</taxon>
        <taxon>Trichinella</taxon>
    </lineage>
</organism>
<accession>A0A0V1CCD6</accession>
<dbReference type="EMBL" id="JYDI01000263">
    <property type="protein sequence ID" value="KRY46957.1"/>
    <property type="molecule type" value="Genomic_DNA"/>
</dbReference>
<dbReference type="AlphaFoldDB" id="A0A0V1CCD6"/>
<evidence type="ECO:0000313" key="2">
    <source>
        <dbReference type="Proteomes" id="UP000054653"/>
    </source>
</evidence>
<dbReference type="STRING" id="45882.A0A0V1CCD6"/>
<gene>
    <name evidence="1" type="ORF">T03_9875</name>
</gene>
<name>A0A0V1CCD6_TRIBR</name>
<reference evidence="1 2" key="1">
    <citation type="submission" date="2015-01" db="EMBL/GenBank/DDBJ databases">
        <title>Evolution of Trichinella species and genotypes.</title>
        <authorList>
            <person name="Korhonen P.K."/>
            <person name="Edoardo P."/>
            <person name="Giuseppe L.R."/>
            <person name="Gasser R.B."/>
        </authorList>
    </citation>
    <scope>NUCLEOTIDE SEQUENCE [LARGE SCALE GENOMIC DNA]</scope>
    <source>
        <strain evidence="1">ISS120</strain>
    </source>
</reference>
<dbReference type="PANTHER" id="PTHR37984:SF12">
    <property type="entry name" value="RIBONUCLEASE H"/>
    <property type="match status" value="1"/>
</dbReference>
<protein>
    <submittedName>
        <fullName evidence="1">Uncharacterized protein</fullName>
    </submittedName>
</protein>
<dbReference type="Proteomes" id="UP000054653">
    <property type="component" value="Unassembled WGS sequence"/>
</dbReference>
<evidence type="ECO:0000313" key="1">
    <source>
        <dbReference type="EMBL" id="KRY46957.1"/>
    </source>
</evidence>
<keyword evidence="2" id="KW-1185">Reference proteome</keyword>
<proteinExistence type="predicted"/>
<comment type="caution">
    <text evidence="1">The sequence shown here is derived from an EMBL/GenBank/DDBJ whole genome shotgun (WGS) entry which is preliminary data.</text>
</comment>
<sequence>MPNDHKPLLGIFAPNKETPYILSPRMLRWTVMLSAYVYNICYRPGKLIANADILSRLPTKIPYVEIPPPLEVLMWESDDTVIMKANDIARMSLKDPVISRVLDWAWKGWPAKLSSSFYSTTNNQRNALLRRQRNGESIYITGPNNITRTLWLLNDTRYIERGPAAPAGGSLGPPMGGSLTAAAMLSAPLISRWSFGVLVHLAASSKRRNNDAASGARVLFFLRPRPLGTIGAGGVTPTGSVTFRTEQCNFALGCFVVPTDILNFAVLAIPSFPG</sequence>